<keyword evidence="6" id="KW-0472">Membrane</keyword>
<dbReference type="InterPro" id="IPR051906">
    <property type="entry name" value="TolC-like"/>
</dbReference>
<dbReference type="EMBL" id="JAHLFJ010000114">
    <property type="protein sequence ID" value="MBU3857360.1"/>
    <property type="molecule type" value="Genomic_DNA"/>
</dbReference>
<name>A0A948TRG8_9BACT</name>
<dbReference type="Gene3D" id="1.20.1600.10">
    <property type="entry name" value="Outer membrane efflux proteins (OEP)"/>
    <property type="match status" value="1"/>
</dbReference>
<evidence type="ECO:0000256" key="4">
    <source>
        <dbReference type="ARBA" id="ARBA00022452"/>
    </source>
</evidence>
<feature type="chain" id="PRO_5037902365" evidence="8">
    <location>
        <begin position="22"/>
        <end position="488"/>
    </location>
</feature>
<keyword evidence="8" id="KW-0732">Signal</keyword>
<accession>A0A948TRG8</accession>
<evidence type="ECO:0000313" key="9">
    <source>
        <dbReference type="EMBL" id="MBU3857360.1"/>
    </source>
</evidence>
<evidence type="ECO:0000313" key="10">
    <source>
        <dbReference type="Proteomes" id="UP000784286"/>
    </source>
</evidence>
<dbReference type="GO" id="GO:0009279">
    <property type="term" value="C:cell outer membrane"/>
    <property type="evidence" value="ECO:0007669"/>
    <property type="project" value="UniProtKB-SubCell"/>
</dbReference>
<evidence type="ECO:0000256" key="6">
    <source>
        <dbReference type="ARBA" id="ARBA00023136"/>
    </source>
</evidence>
<organism evidence="9 10">
    <name type="scientific">Candidatus Phocaeicola excrementipullorum</name>
    <dbReference type="NCBI Taxonomy" id="2838731"/>
    <lineage>
        <taxon>Bacteria</taxon>
        <taxon>Pseudomonadati</taxon>
        <taxon>Bacteroidota</taxon>
        <taxon>Bacteroidia</taxon>
        <taxon>Bacteroidales</taxon>
        <taxon>Bacteroidaceae</taxon>
        <taxon>Phocaeicola</taxon>
    </lineage>
</organism>
<reference evidence="9" key="1">
    <citation type="journal article" date="2021" name="PeerJ">
        <title>Extensive microbial diversity within the chicken gut microbiome revealed by metagenomics and culture.</title>
        <authorList>
            <person name="Gilroy R."/>
            <person name="Ravi A."/>
            <person name="Getino M."/>
            <person name="Pursley I."/>
            <person name="Horton D.L."/>
            <person name="Alikhan N.F."/>
            <person name="Baker D."/>
            <person name="Gharbi K."/>
            <person name="Hall N."/>
            <person name="Watson M."/>
            <person name="Adriaenssens E.M."/>
            <person name="Foster-Nyarko E."/>
            <person name="Jarju S."/>
            <person name="Secka A."/>
            <person name="Antonio M."/>
            <person name="Oren A."/>
            <person name="Chaudhuri R.R."/>
            <person name="La Ragione R."/>
            <person name="Hildebrand F."/>
            <person name="Pallen M.J."/>
        </authorList>
    </citation>
    <scope>NUCLEOTIDE SEQUENCE</scope>
    <source>
        <strain evidence="9">8470</strain>
    </source>
</reference>
<keyword evidence="7" id="KW-0998">Cell outer membrane</keyword>
<feature type="signal peptide" evidence="8">
    <location>
        <begin position="1"/>
        <end position="21"/>
    </location>
</feature>
<dbReference type="InterPro" id="IPR003423">
    <property type="entry name" value="OMP_efflux"/>
</dbReference>
<comment type="subcellular location">
    <subcellularLocation>
        <location evidence="1">Cell outer membrane</location>
    </subcellularLocation>
</comment>
<evidence type="ECO:0000256" key="5">
    <source>
        <dbReference type="ARBA" id="ARBA00022692"/>
    </source>
</evidence>
<keyword evidence="3" id="KW-0813">Transport</keyword>
<reference evidence="9" key="2">
    <citation type="submission" date="2021-04" db="EMBL/GenBank/DDBJ databases">
        <authorList>
            <person name="Gilroy R."/>
        </authorList>
    </citation>
    <scope>NUCLEOTIDE SEQUENCE</scope>
    <source>
        <strain evidence="9">8470</strain>
    </source>
</reference>
<protein>
    <submittedName>
        <fullName evidence="9">TolC family protein</fullName>
    </submittedName>
</protein>
<evidence type="ECO:0000256" key="2">
    <source>
        <dbReference type="ARBA" id="ARBA00007613"/>
    </source>
</evidence>
<dbReference type="AlphaFoldDB" id="A0A948TRG8"/>
<sequence length="488" mass="56993">MKGGALYLFFLCLLFPSQLTAQELSTLRLNEVLHVYVLQSPVAQIEQKEHQNDLLQYENYRKGLLPSVSFSFNPVAFNRSLRLLQSPEDGSYSSVEDYANSSSAGITISQRIGFTGGSLQIGTNLSYLNEFSDKRHSFTTSPFFVSYSQQLWGGRKLFLFDKKIQEAEHSISIKKYCSKISKIQEEALELFFIALSHQLESELTLLNSAANDTLLSIAKTKLTHGHITEYDYRQVELQTIELQLNYRLARKQYEESFRALCTYLGLERNNGRLILPDFDLPSLIERQEVEYYVKQNNPTLTEQEVNRLEAEKDFFNAKMETRFNGNLSLNYGINQYAENFTDAYRHANKLQTVTLSFQIPIWQWGINRNKRKIARNTYQARNLEIENIIRKFRDEIEECTDNYNHSVGLWQLSERAYKLSREQYQLAIKSFALGHVSVYELTDALQKQHETMLQFYSAMRDTYAAYYRLRGMALYDFKEKKNLEEIYL</sequence>
<dbReference type="SUPFAM" id="SSF56954">
    <property type="entry name" value="Outer membrane efflux proteins (OEP)"/>
    <property type="match status" value="1"/>
</dbReference>
<comment type="similarity">
    <text evidence="2">Belongs to the outer membrane factor (OMF) (TC 1.B.17) family.</text>
</comment>
<dbReference type="GO" id="GO:0015288">
    <property type="term" value="F:porin activity"/>
    <property type="evidence" value="ECO:0007669"/>
    <property type="project" value="TreeGrafter"/>
</dbReference>
<gene>
    <name evidence="9" type="ORF">H9928_12665</name>
</gene>
<keyword evidence="4" id="KW-1134">Transmembrane beta strand</keyword>
<evidence type="ECO:0000256" key="8">
    <source>
        <dbReference type="SAM" id="SignalP"/>
    </source>
</evidence>
<evidence type="ECO:0000256" key="1">
    <source>
        <dbReference type="ARBA" id="ARBA00004442"/>
    </source>
</evidence>
<dbReference type="GO" id="GO:0015562">
    <property type="term" value="F:efflux transmembrane transporter activity"/>
    <property type="evidence" value="ECO:0007669"/>
    <property type="project" value="InterPro"/>
</dbReference>
<keyword evidence="5" id="KW-0812">Transmembrane</keyword>
<evidence type="ECO:0000256" key="3">
    <source>
        <dbReference type="ARBA" id="ARBA00022448"/>
    </source>
</evidence>
<dbReference type="PANTHER" id="PTHR30026">
    <property type="entry name" value="OUTER MEMBRANE PROTEIN TOLC"/>
    <property type="match status" value="1"/>
</dbReference>
<comment type="caution">
    <text evidence="9">The sequence shown here is derived from an EMBL/GenBank/DDBJ whole genome shotgun (WGS) entry which is preliminary data.</text>
</comment>
<proteinExistence type="inferred from homology"/>
<evidence type="ECO:0000256" key="7">
    <source>
        <dbReference type="ARBA" id="ARBA00023237"/>
    </source>
</evidence>
<dbReference type="GO" id="GO:1990281">
    <property type="term" value="C:efflux pump complex"/>
    <property type="evidence" value="ECO:0007669"/>
    <property type="project" value="TreeGrafter"/>
</dbReference>
<dbReference type="PANTHER" id="PTHR30026:SF20">
    <property type="entry name" value="OUTER MEMBRANE PROTEIN TOLC"/>
    <property type="match status" value="1"/>
</dbReference>
<dbReference type="Proteomes" id="UP000784286">
    <property type="component" value="Unassembled WGS sequence"/>
</dbReference>
<dbReference type="Pfam" id="PF02321">
    <property type="entry name" value="OEP"/>
    <property type="match status" value="1"/>
</dbReference>